<dbReference type="STRING" id="1798392.A3A79_01840"/>
<dbReference type="EMBL" id="MFJV01000001">
    <property type="protein sequence ID" value="OGG23922.1"/>
    <property type="molecule type" value="Genomic_DNA"/>
</dbReference>
<protein>
    <recommendedName>
        <fullName evidence="5">Type II secretion system protein GspG C-terminal domain-containing protein</fullName>
    </recommendedName>
</protein>
<keyword evidence="2" id="KW-0472">Membrane</keyword>
<keyword evidence="2" id="KW-0812">Transmembrane</keyword>
<feature type="region of interest" description="Disordered" evidence="1">
    <location>
        <begin position="160"/>
        <end position="190"/>
    </location>
</feature>
<feature type="transmembrane region" description="Helical" evidence="2">
    <location>
        <begin position="12"/>
        <end position="34"/>
    </location>
</feature>
<accession>A0A1F6AHI8</accession>
<gene>
    <name evidence="3" type="ORF">A3A79_01840</name>
</gene>
<evidence type="ECO:0000256" key="2">
    <source>
        <dbReference type="SAM" id="Phobius"/>
    </source>
</evidence>
<feature type="compositionally biased region" description="Gly residues" evidence="1">
    <location>
        <begin position="177"/>
        <end position="188"/>
    </location>
</feature>
<reference evidence="3 4" key="1">
    <citation type="journal article" date="2016" name="Nat. Commun.">
        <title>Thousands of microbial genomes shed light on interconnected biogeochemical processes in an aquifer system.</title>
        <authorList>
            <person name="Anantharaman K."/>
            <person name="Brown C.T."/>
            <person name="Hug L.A."/>
            <person name="Sharon I."/>
            <person name="Castelle C.J."/>
            <person name="Probst A.J."/>
            <person name="Thomas B.C."/>
            <person name="Singh A."/>
            <person name="Wilkins M.J."/>
            <person name="Karaoz U."/>
            <person name="Brodie E.L."/>
            <person name="Williams K.H."/>
            <person name="Hubbard S.S."/>
            <person name="Banfield J.F."/>
        </authorList>
    </citation>
    <scope>NUCLEOTIDE SEQUENCE [LARGE SCALE GENOMIC DNA]</scope>
</reference>
<dbReference type="SUPFAM" id="SSF54523">
    <property type="entry name" value="Pili subunits"/>
    <property type="match status" value="1"/>
</dbReference>
<evidence type="ECO:0000313" key="4">
    <source>
        <dbReference type="Proteomes" id="UP000178759"/>
    </source>
</evidence>
<evidence type="ECO:0008006" key="5">
    <source>
        <dbReference type="Google" id="ProtNLM"/>
    </source>
</evidence>
<dbReference type="Gene3D" id="3.30.700.10">
    <property type="entry name" value="Glycoprotein, Type 4 Pilin"/>
    <property type="match status" value="1"/>
</dbReference>
<dbReference type="Proteomes" id="UP000178759">
    <property type="component" value="Unassembled WGS sequence"/>
</dbReference>
<organism evidence="3 4">
    <name type="scientific">Candidatus Gottesmanbacteria bacterium RIFCSPLOWO2_01_FULL_43_11b</name>
    <dbReference type="NCBI Taxonomy" id="1798392"/>
    <lineage>
        <taxon>Bacteria</taxon>
        <taxon>Candidatus Gottesmaniibacteriota</taxon>
    </lineage>
</organism>
<dbReference type="NCBIfam" id="TIGR02532">
    <property type="entry name" value="IV_pilin_GFxxxE"/>
    <property type="match status" value="1"/>
</dbReference>
<dbReference type="InterPro" id="IPR045584">
    <property type="entry name" value="Pilin-like"/>
</dbReference>
<proteinExistence type="predicted"/>
<feature type="compositionally biased region" description="Gly residues" evidence="1">
    <location>
        <begin position="160"/>
        <end position="170"/>
    </location>
</feature>
<sequence>MKEGQPAGRQGWTMAELLIAIAIILVLFTVVALFNWKRQIDRGYDAKRKSDLNAIRTAFEEYYNDKGCYPDSGILDSCGAATLVPYLDKIPCDPSTKQPYLYVPEANPCLGYRACASLKDTSDPAITSLGCDPVEGCGWGEGYNFCNSVGVSVVAEGFVPGGGGDGGGGPTPTPTPGGDGGGDGGGGPTPTPASGYYGSLACTPGGDCNTYTNPQQSGCPASFDDVATCVEACRNPDNWCP</sequence>
<keyword evidence="2" id="KW-1133">Transmembrane helix</keyword>
<evidence type="ECO:0000313" key="3">
    <source>
        <dbReference type="EMBL" id="OGG23922.1"/>
    </source>
</evidence>
<evidence type="ECO:0000256" key="1">
    <source>
        <dbReference type="SAM" id="MobiDB-lite"/>
    </source>
</evidence>
<dbReference type="InterPro" id="IPR012902">
    <property type="entry name" value="N_methyl_site"/>
</dbReference>
<name>A0A1F6AHI8_9BACT</name>
<comment type="caution">
    <text evidence="3">The sequence shown here is derived from an EMBL/GenBank/DDBJ whole genome shotgun (WGS) entry which is preliminary data.</text>
</comment>
<dbReference type="AlphaFoldDB" id="A0A1F6AHI8"/>